<dbReference type="EMBL" id="LR746272">
    <property type="protein sequence ID" value="CAA7402561.1"/>
    <property type="molecule type" value="Genomic_DNA"/>
</dbReference>
<keyword evidence="2" id="KW-1185">Reference proteome</keyword>
<accession>A0A7I8KXZ4</accession>
<dbReference type="Proteomes" id="UP000663760">
    <property type="component" value="Chromosome 9"/>
</dbReference>
<proteinExistence type="predicted"/>
<reference evidence="1" key="1">
    <citation type="submission" date="2020-02" db="EMBL/GenBank/DDBJ databases">
        <authorList>
            <person name="Scholz U."/>
            <person name="Mascher M."/>
            <person name="Fiebig A."/>
        </authorList>
    </citation>
    <scope>NUCLEOTIDE SEQUENCE</scope>
</reference>
<evidence type="ECO:0000313" key="1">
    <source>
        <dbReference type="EMBL" id="CAA7402561.1"/>
    </source>
</evidence>
<gene>
    <name evidence="1" type="ORF">SI8410_09013239</name>
</gene>
<organism evidence="1 2">
    <name type="scientific">Spirodela intermedia</name>
    <name type="common">Intermediate duckweed</name>
    <dbReference type="NCBI Taxonomy" id="51605"/>
    <lineage>
        <taxon>Eukaryota</taxon>
        <taxon>Viridiplantae</taxon>
        <taxon>Streptophyta</taxon>
        <taxon>Embryophyta</taxon>
        <taxon>Tracheophyta</taxon>
        <taxon>Spermatophyta</taxon>
        <taxon>Magnoliopsida</taxon>
        <taxon>Liliopsida</taxon>
        <taxon>Araceae</taxon>
        <taxon>Lemnoideae</taxon>
        <taxon>Spirodela</taxon>
    </lineage>
</organism>
<name>A0A7I8KXZ4_SPIIN</name>
<dbReference type="AlphaFoldDB" id="A0A7I8KXZ4"/>
<evidence type="ECO:0000313" key="2">
    <source>
        <dbReference type="Proteomes" id="UP000663760"/>
    </source>
</evidence>
<protein>
    <submittedName>
        <fullName evidence="1">Uncharacterized protein</fullName>
    </submittedName>
</protein>
<sequence>MAIPQRPSLLTPRLILMEVPHSPVKTPLEYIWKENPPASMATDTGWLATAPAMVAVGLDDFPASQVPSSSL</sequence>